<gene>
    <name evidence="1" type="ORF">JOF48_003023</name>
</gene>
<evidence type="ECO:0000313" key="2">
    <source>
        <dbReference type="Proteomes" id="UP000711614"/>
    </source>
</evidence>
<evidence type="ECO:0000313" key="1">
    <source>
        <dbReference type="EMBL" id="MBP2414224.1"/>
    </source>
</evidence>
<dbReference type="EMBL" id="JAGIOI010000001">
    <property type="protein sequence ID" value="MBP2414224.1"/>
    <property type="molecule type" value="Genomic_DNA"/>
</dbReference>
<keyword evidence="2" id="KW-1185">Reference proteome</keyword>
<protein>
    <submittedName>
        <fullName evidence="1">Pyruvate/2-oxoglutarate dehydrogenase complex dihydrolipoamide dehydrogenase (E3) component</fullName>
    </submittedName>
</protein>
<proteinExistence type="predicted"/>
<keyword evidence="1" id="KW-0670">Pyruvate</keyword>
<comment type="caution">
    <text evidence="1">The sequence shown here is derived from an EMBL/GenBank/DDBJ whole genome shotgun (WGS) entry which is preliminary data.</text>
</comment>
<organism evidence="1 2">
    <name type="scientific">Arthrobacter stackebrandtii</name>
    <dbReference type="NCBI Taxonomy" id="272161"/>
    <lineage>
        <taxon>Bacteria</taxon>
        <taxon>Bacillati</taxon>
        <taxon>Actinomycetota</taxon>
        <taxon>Actinomycetes</taxon>
        <taxon>Micrococcales</taxon>
        <taxon>Micrococcaceae</taxon>
        <taxon>Arthrobacter</taxon>
    </lineage>
</organism>
<dbReference type="Proteomes" id="UP000711614">
    <property type="component" value="Unassembled WGS sequence"/>
</dbReference>
<sequence length="99" mass="10505">MLNAVDWPGIRDRIFGRIDALEATGRAYREGPECGNVSVFPGHGRFNAPKQLNISLPHGARQVITADRFVVAAGSRPTVPDIAGLGDPSLTSSPPSGWP</sequence>
<reference evidence="1 2" key="1">
    <citation type="submission" date="2021-03" db="EMBL/GenBank/DDBJ databases">
        <title>Sequencing the genomes of 1000 actinobacteria strains.</title>
        <authorList>
            <person name="Klenk H.-P."/>
        </authorList>
    </citation>
    <scope>NUCLEOTIDE SEQUENCE [LARGE SCALE GENOMIC DNA]</scope>
    <source>
        <strain evidence="1 2">DSM 16005</strain>
    </source>
</reference>
<dbReference type="SUPFAM" id="SSF51905">
    <property type="entry name" value="FAD/NAD(P)-binding domain"/>
    <property type="match status" value="1"/>
</dbReference>
<dbReference type="InterPro" id="IPR036188">
    <property type="entry name" value="FAD/NAD-bd_sf"/>
</dbReference>
<accession>A0ABS4YZU1</accession>
<name>A0ABS4YZU1_9MICC</name>
<dbReference type="RefSeq" id="WP_245346565.1">
    <property type="nucleotide sequence ID" value="NZ_JAGIOI010000001.1"/>
</dbReference>
<dbReference type="Gene3D" id="3.50.50.60">
    <property type="entry name" value="FAD/NAD(P)-binding domain"/>
    <property type="match status" value="1"/>
</dbReference>